<feature type="domain" description="Phorbol-ester/DAG-type" evidence="12">
    <location>
        <begin position="663"/>
        <end position="713"/>
    </location>
</feature>
<evidence type="ECO:0000256" key="5">
    <source>
        <dbReference type="ARBA" id="ARBA00022553"/>
    </source>
</evidence>
<dbReference type="CDD" id="cd00160">
    <property type="entry name" value="RhoGEF"/>
    <property type="match status" value="1"/>
</dbReference>
<dbReference type="CDD" id="cd23069">
    <property type="entry name" value="PDZ_ARHGEF11-12-like"/>
    <property type="match status" value="1"/>
</dbReference>
<dbReference type="GO" id="GO:0005085">
    <property type="term" value="F:guanyl-nucleotide exchange factor activity"/>
    <property type="evidence" value="ECO:0007669"/>
    <property type="project" value="InterPro"/>
</dbReference>
<evidence type="ECO:0000256" key="3">
    <source>
        <dbReference type="ARBA" id="ARBA00022468"/>
    </source>
</evidence>
<dbReference type="EMBL" id="BDGG01000001">
    <property type="protein sequence ID" value="GAU88499.1"/>
    <property type="molecule type" value="Genomic_DNA"/>
</dbReference>
<evidence type="ECO:0000259" key="13">
    <source>
        <dbReference type="PROSITE" id="PS50106"/>
    </source>
</evidence>
<dbReference type="InterPro" id="IPR036034">
    <property type="entry name" value="PDZ_sf"/>
</dbReference>
<dbReference type="PROSITE" id="PS50081">
    <property type="entry name" value="ZF_DAG_PE_2"/>
    <property type="match status" value="1"/>
</dbReference>
<dbReference type="Gene3D" id="1.20.900.10">
    <property type="entry name" value="Dbl homology (DH) domain"/>
    <property type="match status" value="1"/>
</dbReference>
<evidence type="ECO:0000256" key="7">
    <source>
        <dbReference type="ARBA" id="ARBA00022833"/>
    </source>
</evidence>
<protein>
    <recommendedName>
        <fullName evidence="16">Rho guanine nucleotide exchange factor 11</fullName>
    </recommendedName>
</protein>
<evidence type="ECO:0000313" key="15">
    <source>
        <dbReference type="Proteomes" id="UP000186922"/>
    </source>
</evidence>
<dbReference type="Pfam" id="PF17838">
    <property type="entry name" value="PH_16"/>
    <property type="match status" value="1"/>
</dbReference>
<dbReference type="Gene3D" id="2.30.42.10">
    <property type="match status" value="1"/>
</dbReference>
<dbReference type="OrthoDB" id="2272012at2759"/>
<evidence type="ECO:0000313" key="14">
    <source>
        <dbReference type="EMBL" id="GAU88499.1"/>
    </source>
</evidence>
<dbReference type="Pfam" id="PF09128">
    <property type="entry name" value="RGS-like"/>
    <property type="match status" value="1"/>
</dbReference>
<feature type="domain" description="DH" evidence="11">
    <location>
        <begin position="894"/>
        <end position="1086"/>
    </location>
</feature>
<feature type="compositionally biased region" description="Low complexity" evidence="10">
    <location>
        <begin position="754"/>
        <end position="767"/>
    </location>
</feature>
<dbReference type="Pfam" id="PF00595">
    <property type="entry name" value="PDZ"/>
    <property type="match status" value="1"/>
</dbReference>
<feature type="region of interest" description="Disordered" evidence="10">
    <location>
        <begin position="742"/>
        <end position="854"/>
    </location>
</feature>
<feature type="coiled-coil region" evidence="9">
    <location>
        <begin position="196"/>
        <end position="242"/>
    </location>
</feature>
<keyword evidence="15" id="KW-1185">Reference proteome</keyword>
<dbReference type="Gene3D" id="2.30.29.30">
    <property type="entry name" value="Pleckstrin-homology domain (PH domain)/Phosphotyrosine-binding domain (PTB)"/>
    <property type="match status" value="1"/>
</dbReference>
<dbReference type="Pfam" id="PF00621">
    <property type="entry name" value="RhoGEF"/>
    <property type="match status" value="1"/>
</dbReference>
<dbReference type="Pfam" id="PF00130">
    <property type="entry name" value="C1_1"/>
    <property type="match status" value="1"/>
</dbReference>
<feature type="compositionally biased region" description="Low complexity" evidence="10">
    <location>
        <begin position="831"/>
        <end position="848"/>
    </location>
</feature>
<feature type="region of interest" description="Disordered" evidence="10">
    <location>
        <begin position="1369"/>
        <end position="1399"/>
    </location>
</feature>
<dbReference type="InterPro" id="IPR011993">
    <property type="entry name" value="PH-like_dom_sf"/>
</dbReference>
<dbReference type="SUPFAM" id="SSF48097">
    <property type="entry name" value="Regulator of G-protein signaling, RGS"/>
    <property type="match status" value="1"/>
</dbReference>
<keyword evidence="9" id="KW-0175">Coiled coil</keyword>
<accession>A0A1D1UFF0</accession>
<feature type="compositionally biased region" description="Low complexity" evidence="10">
    <location>
        <begin position="1264"/>
        <end position="1275"/>
    </location>
</feature>
<dbReference type="InterPro" id="IPR035899">
    <property type="entry name" value="DBL_dom_sf"/>
</dbReference>
<dbReference type="GO" id="GO:0046872">
    <property type="term" value="F:metal ion binding"/>
    <property type="evidence" value="ECO:0007669"/>
    <property type="project" value="UniProtKB-KW"/>
</dbReference>
<dbReference type="InterPro" id="IPR041020">
    <property type="entry name" value="PH_16"/>
</dbReference>
<dbReference type="SUPFAM" id="SSF57889">
    <property type="entry name" value="Cysteine-rich domain"/>
    <property type="match status" value="1"/>
</dbReference>
<evidence type="ECO:0000256" key="9">
    <source>
        <dbReference type="SAM" id="Coils"/>
    </source>
</evidence>
<evidence type="ECO:0000256" key="1">
    <source>
        <dbReference type="ARBA" id="ARBA00004370"/>
    </source>
</evidence>
<dbReference type="SMART" id="SM00325">
    <property type="entry name" value="RhoGEF"/>
    <property type="match status" value="1"/>
</dbReference>
<dbReference type="InterPro" id="IPR000219">
    <property type="entry name" value="DH_dom"/>
</dbReference>
<dbReference type="InterPro" id="IPR015212">
    <property type="entry name" value="RGS-like_dom"/>
</dbReference>
<comment type="subcellular location">
    <subcellularLocation>
        <location evidence="2">Cytoplasm</location>
    </subcellularLocation>
    <subcellularLocation>
        <location evidence="1">Membrane</location>
    </subcellularLocation>
</comment>
<dbReference type="InterPro" id="IPR001478">
    <property type="entry name" value="PDZ"/>
</dbReference>
<dbReference type="PANTHER" id="PTHR45872:SF2">
    <property type="entry name" value="RHO GUANINE NUCLEOTIDE EXCHANGE FACTOR 2, ISOFORM D"/>
    <property type="match status" value="1"/>
</dbReference>
<dbReference type="InterPro" id="IPR036305">
    <property type="entry name" value="RGS_sf"/>
</dbReference>
<feature type="region of interest" description="Disordered" evidence="10">
    <location>
        <begin position="1264"/>
        <end position="1308"/>
    </location>
</feature>
<dbReference type="GO" id="GO:0005737">
    <property type="term" value="C:cytoplasm"/>
    <property type="evidence" value="ECO:0007669"/>
    <property type="project" value="UniProtKB-SubCell"/>
</dbReference>
<keyword evidence="8" id="KW-0472">Membrane</keyword>
<feature type="compositionally biased region" description="Polar residues" evidence="10">
    <location>
        <begin position="1381"/>
        <end position="1399"/>
    </location>
</feature>
<feature type="compositionally biased region" description="Polar residues" evidence="10">
    <location>
        <begin position="774"/>
        <end position="791"/>
    </location>
</feature>
<dbReference type="SUPFAM" id="SSF48065">
    <property type="entry name" value="DBL homology domain (DH-domain)"/>
    <property type="match status" value="1"/>
</dbReference>
<dbReference type="GO" id="GO:0005096">
    <property type="term" value="F:GTPase activator activity"/>
    <property type="evidence" value="ECO:0007669"/>
    <property type="project" value="UniProtKB-KW"/>
</dbReference>
<dbReference type="PROSITE" id="PS00479">
    <property type="entry name" value="ZF_DAG_PE_1"/>
    <property type="match status" value="1"/>
</dbReference>
<evidence type="ECO:0000256" key="4">
    <source>
        <dbReference type="ARBA" id="ARBA00022490"/>
    </source>
</evidence>
<reference evidence="14 15" key="1">
    <citation type="journal article" date="2016" name="Nat. Commun.">
        <title>Extremotolerant tardigrade genome and improved radiotolerance of human cultured cells by tardigrade-unique protein.</title>
        <authorList>
            <person name="Hashimoto T."/>
            <person name="Horikawa D.D."/>
            <person name="Saito Y."/>
            <person name="Kuwahara H."/>
            <person name="Kozuka-Hata H."/>
            <person name="Shin-I T."/>
            <person name="Minakuchi Y."/>
            <person name="Ohishi K."/>
            <person name="Motoyama A."/>
            <person name="Aizu T."/>
            <person name="Enomoto A."/>
            <person name="Kondo K."/>
            <person name="Tanaka S."/>
            <person name="Hara Y."/>
            <person name="Koshikawa S."/>
            <person name="Sagara H."/>
            <person name="Miura T."/>
            <person name="Yokobori S."/>
            <person name="Miyagawa K."/>
            <person name="Suzuki Y."/>
            <person name="Kubo T."/>
            <person name="Oyama M."/>
            <person name="Kohara Y."/>
            <person name="Fujiyama A."/>
            <person name="Arakawa K."/>
            <person name="Katayama T."/>
            <person name="Toyoda A."/>
            <person name="Kunieda T."/>
        </authorList>
    </citation>
    <scope>NUCLEOTIDE SEQUENCE [LARGE SCALE GENOMIC DNA]</scope>
    <source>
        <strain evidence="14 15">YOKOZUNA-1</strain>
    </source>
</reference>
<organism evidence="14 15">
    <name type="scientific">Ramazzottius varieornatus</name>
    <name type="common">Water bear</name>
    <name type="synonym">Tardigrade</name>
    <dbReference type="NCBI Taxonomy" id="947166"/>
    <lineage>
        <taxon>Eukaryota</taxon>
        <taxon>Metazoa</taxon>
        <taxon>Ecdysozoa</taxon>
        <taxon>Tardigrada</taxon>
        <taxon>Eutardigrada</taxon>
        <taxon>Parachela</taxon>
        <taxon>Hypsibioidea</taxon>
        <taxon>Ramazzottiidae</taxon>
        <taxon>Ramazzottius</taxon>
    </lineage>
</organism>
<gene>
    <name evidence="14" type="primary">RvY_01187</name>
    <name evidence="14" type="synonym">RvY_01187.1</name>
    <name evidence="14" type="ORF">RvY_01187-1</name>
</gene>
<dbReference type="InterPro" id="IPR046349">
    <property type="entry name" value="C1-like_sf"/>
</dbReference>
<dbReference type="SMART" id="SM00228">
    <property type="entry name" value="PDZ"/>
    <property type="match status" value="1"/>
</dbReference>
<dbReference type="SUPFAM" id="SSF50156">
    <property type="entry name" value="PDZ domain-like"/>
    <property type="match status" value="1"/>
</dbReference>
<dbReference type="PROSITE" id="PS50010">
    <property type="entry name" value="DH_2"/>
    <property type="match status" value="1"/>
</dbReference>
<evidence type="ECO:0000256" key="6">
    <source>
        <dbReference type="ARBA" id="ARBA00022723"/>
    </source>
</evidence>
<proteinExistence type="predicted"/>
<dbReference type="InterPro" id="IPR002219">
    <property type="entry name" value="PKC_DAG/PE"/>
</dbReference>
<evidence type="ECO:0000256" key="2">
    <source>
        <dbReference type="ARBA" id="ARBA00004496"/>
    </source>
</evidence>
<dbReference type="Proteomes" id="UP000186922">
    <property type="component" value="Unassembled WGS sequence"/>
</dbReference>
<dbReference type="SMART" id="SM00109">
    <property type="entry name" value="C1"/>
    <property type="match status" value="1"/>
</dbReference>
<evidence type="ECO:0000259" key="11">
    <source>
        <dbReference type="PROSITE" id="PS50010"/>
    </source>
</evidence>
<name>A0A1D1UFF0_RAMVA</name>
<dbReference type="SUPFAM" id="SSF50729">
    <property type="entry name" value="PH domain-like"/>
    <property type="match status" value="1"/>
</dbReference>
<dbReference type="GO" id="GO:0007186">
    <property type="term" value="P:G protein-coupled receptor signaling pathway"/>
    <property type="evidence" value="ECO:0007669"/>
    <property type="project" value="TreeGrafter"/>
</dbReference>
<comment type="caution">
    <text evidence="14">The sequence shown here is derived from an EMBL/GenBank/DDBJ whole genome shotgun (WGS) entry which is preliminary data.</text>
</comment>
<dbReference type="Gene3D" id="1.10.167.10">
    <property type="entry name" value="Regulator of G-protein Signalling 4, domain 2"/>
    <property type="match status" value="1"/>
</dbReference>
<dbReference type="GO" id="GO:0001664">
    <property type="term" value="F:G protein-coupled receptor binding"/>
    <property type="evidence" value="ECO:0007669"/>
    <property type="project" value="TreeGrafter"/>
</dbReference>
<keyword evidence="5" id="KW-0597">Phosphoprotein</keyword>
<dbReference type="InterPro" id="IPR044926">
    <property type="entry name" value="RGS_subdomain_2"/>
</dbReference>
<evidence type="ECO:0000256" key="10">
    <source>
        <dbReference type="SAM" id="MobiDB-lite"/>
    </source>
</evidence>
<feature type="domain" description="PDZ" evidence="13">
    <location>
        <begin position="72"/>
        <end position="135"/>
    </location>
</feature>
<sequence>MSTESLNQKVLPGSPTLRVLNRLSARFSHLTGKADNQQNGLRRGKDPPAVLPIKPLIASGLTESDEGLVQRFVVFQRDEKGYGLTVSGDNPVFVQSIKKGGPAYCAGVQKGDRIIKVNEVLVTQSNHTEVVRLIKANNFVALTLLGKVAPKTADPSRDGGGGGDPPPVPPPFENAVNGPKSPGEPERQVLFIDSRIQTMNLMREQEMQRISQLTKEFTINPTETLQADLDVALKRVKQLQEQIFVLSMRRNAVGSTPSSPTGGPNKPLRPTVSSFADRPLPALPVENVVPPAAGRVSRRSSTVSNHARQLSTPEPLAIAAAQLSLPSDTSAFNHSMGSLPTNVGPEIAADLTANAKKPPDGRHRTSSFGEKTFGRLGLPPPFFSAALAGASSGGASRHSRTLSSSGLSSFLGHGSQVEATTREDSSFDGPPQRPFSSYLVLQRHIPHLATFIHYVISNAEPSSLLFHVLTEHYAKGTSKELQRWAYELLSTFLVPGAPLEIEAVKHTPSLVSHVDDLLEKGDEGQLRDMFNSVRNRSVDTIKTQLTEFQHRRSLGHSPLLGPSDAELDEAEKSVDKTKSIVGDILGKTVESITVANPEDPENRADRQAAIGCVVASLMKLYGVKTKDRSDGTPIIDRWPLLLQKDKNKYKLRDRTKKAVSISNHQFSHMMSTLVLPCNHCKEILWGCAPQGYQCAFCDYVVHRGCAKKVEEICVGKKSRTLEDFFGFRKRSNQSPAAITAAKRLHDEKENSPALSTTDSLFTSDSSSIGRLTHIPSSNQLDSGRSSPSIVRSESLRAAARKPPTEEGNKRKKSDSTSLDEVGDKQNGRLVGTSESSSGSTTSIPKSESPNTSTEVLALAEKDSDFEADPDNIPSWQAYLPNPQLFEKLDARNRKRQEVIAELFHTERTHVRNLKVLRMVFYIPMTRDNVLPPELASQVFANLDEMISMHNELNRGMRAMRKSRPLIGNVGNLLLSRFDGEAGHRFKMAAAAFCRNQTAGLEALKLRQKKDQRLAQFLAEAEANPLCRRLQLKDLLPTGMQRMTKYPLLLESLLKYTSTEQDDDREYEKVVIALNGSKEILDFVNQAVKESANFNRLRDLQDKIDMSHYKKVHNKMGIPYKPLDLLDYRLFLDGDLTWRISKQKSIDLRVLLLNKRLVFLTRQDDKLLLRFHTNPTAADKRGPGEYNRYWWPVLNLDGMKVQEVAGDPRAFFLIAQSDFGPQMYELGTATAGQQRHWMQEIRAAVDGLSGTLEIMNHFPVTATLSVTSSSPSITDSESPDIETEGLSGDELEEGNGNEGEGTTTSPFERTKAEHRLKKAALTSPSAVVVVKFEIMDTLTIVTPYEQVRRSDNKLEEALRDKKRLVSDILRISPDRPPGGISVASSKEPTPEPVSQTTSQTDPKGLILEALENVQSLTAMVTSSLNTTVPATSARMVSEVESCEAVNGRCDTAVQTKILVPLLDVFQLEDLTLSLNRRLSALMTAVCLREDENARLRKDLLHTKDQLGILRREKRSLTPDVVPLNPQSGPEPT</sequence>
<evidence type="ECO:0008006" key="16">
    <source>
        <dbReference type="Google" id="ProtNLM"/>
    </source>
</evidence>
<keyword evidence="6" id="KW-0479">Metal-binding</keyword>
<dbReference type="PANTHER" id="PTHR45872">
    <property type="entry name" value="RHO GUANINE NUCLEOTIDE EXCHANGE FACTOR 2, ISOFORM D"/>
    <property type="match status" value="1"/>
</dbReference>
<feature type="region of interest" description="Disordered" evidence="10">
    <location>
        <begin position="151"/>
        <end position="186"/>
    </location>
</feature>
<dbReference type="Gene3D" id="3.30.60.20">
    <property type="match status" value="1"/>
</dbReference>
<evidence type="ECO:0000256" key="8">
    <source>
        <dbReference type="ARBA" id="ARBA00023136"/>
    </source>
</evidence>
<evidence type="ECO:0000259" key="12">
    <source>
        <dbReference type="PROSITE" id="PS50081"/>
    </source>
</evidence>
<dbReference type="PROSITE" id="PS50106">
    <property type="entry name" value="PDZ"/>
    <property type="match status" value="1"/>
</dbReference>
<dbReference type="GO" id="GO:0016020">
    <property type="term" value="C:membrane"/>
    <property type="evidence" value="ECO:0007669"/>
    <property type="project" value="UniProtKB-SubCell"/>
</dbReference>
<keyword evidence="4" id="KW-0963">Cytoplasm</keyword>
<dbReference type="STRING" id="947166.A0A1D1UFF0"/>
<keyword evidence="3" id="KW-0343">GTPase activation</keyword>
<keyword evidence="7" id="KW-0862">Zinc</keyword>
<feature type="compositionally biased region" description="Acidic residues" evidence="10">
    <location>
        <begin position="1276"/>
        <end position="1294"/>
    </location>
</feature>